<dbReference type="Gene3D" id="3.40.190.290">
    <property type="match status" value="1"/>
</dbReference>
<dbReference type="EMBL" id="JAZDDP010000015">
    <property type="protein sequence ID" value="MEL3921650.1"/>
    <property type="molecule type" value="Genomic_DNA"/>
</dbReference>
<keyword evidence="10" id="KW-1185">Reference proteome</keyword>
<dbReference type="PROSITE" id="PS50931">
    <property type="entry name" value="HTH_LYSR"/>
    <property type="match status" value="1"/>
</dbReference>
<keyword evidence="5" id="KW-0804">Transcription</keyword>
<dbReference type="Pfam" id="PF00126">
    <property type="entry name" value="HTH_1"/>
    <property type="match status" value="1"/>
</dbReference>
<accession>A0A175VFJ9</accession>
<dbReference type="PANTHER" id="PTHR30293">
    <property type="entry name" value="TRANSCRIPTIONAL REGULATORY PROTEIN NAC-RELATED"/>
    <property type="match status" value="1"/>
</dbReference>
<comment type="similarity">
    <text evidence="1">Belongs to the LysR transcriptional regulatory family.</text>
</comment>
<name>A0A175VFJ9_AEREN</name>
<evidence type="ECO:0000259" key="6">
    <source>
        <dbReference type="PROSITE" id="PS50931"/>
    </source>
</evidence>
<dbReference type="SUPFAM" id="SSF46785">
    <property type="entry name" value="Winged helix' DNA-binding domain"/>
    <property type="match status" value="1"/>
</dbReference>
<dbReference type="RefSeq" id="WP_043153769.1">
    <property type="nucleotide sequence ID" value="NZ_CP083612.1"/>
</dbReference>
<dbReference type="PRINTS" id="PR00039">
    <property type="entry name" value="HTHLYSR"/>
</dbReference>
<dbReference type="Proteomes" id="UP001491613">
    <property type="component" value="Unassembled WGS sequence"/>
</dbReference>
<dbReference type="AlphaFoldDB" id="A0A175VFJ9"/>
<protein>
    <submittedName>
        <fullName evidence="7">LysR family transcriptional regulator</fullName>
    </submittedName>
</protein>
<feature type="domain" description="HTH lysR-type" evidence="6">
    <location>
        <begin position="2"/>
        <end position="59"/>
    </location>
</feature>
<sequence>MLNYKQLYYFWHVARSGGVTRAAQQLHLTPQTISGQVAELEQSLGVALFNRVGRRLVLTAAGRQALEQAGAIFSLGAELEHSLRHASQELTMQVGITASVPRTLAFELLAPAMALATPLRLICHEERPDQLFSELARHKLDMVLTDRPLPPDSGIRGYNHELGRSPLALFASPALAAQARKGFPAALEGLPVLIPGEKSVTHDRLLAWYHQQGIHPHLVGQFDDSALMKSFGKAGMGIFPAPLAMGEEITRVYGVERIATLPEVTLSYYLVSAGRHLSHPGVKAVMEGASQRLAALENKK</sequence>
<dbReference type="Proteomes" id="UP000078435">
    <property type="component" value="Unassembled WGS sequence"/>
</dbReference>
<dbReference type="GO" id="GO:2000142">
    <property type="term" value="P:regulation of DNA-templated transcription initiation"/>
    <property type="evidence" value="ECO:0007669"/>
    <property type="project" value="TreeGrafter"/>
</dbReference>
<dbReference type="InterPro" id="IPR005119">
    <property type="entry name" value="LysR_subst-bd"/>
</dbReference>
<evidence type="ECO:0000313" key="8">
    <source>
        <dbReference type="EMBL" id="MEL3921650.1"/>
    </source>
</evidence>
<evidence type="ECO:0000313" key="10">
    <source>
        <dbReference type="Proteomes" id="UP001491613"/>
    </source>
</evidence>
<reference evidence="7 9" key="1">
    <citation type="submission" date="2016-02" db="EMBL/GenBank/DDBJ databases">
        <title>Draft genome sequence of Aeromonas trota strain 1999lcr isolated from cerebrospinal fluid (CSF).</title>
        <authorList>
            <person name="Dallagassa C.B."/>
            <person name="Prediger K.C."/>
            <person name="Weiss V.A."/>
            <person name="Assis F.E."/>
            <person name="Baura V."/>
            <person name="Cruz L.M."/>
            <person name="Souza E.M."/>
            <person name="Pedrosa F.O."/>
            <person name="Fadel-Picheth C.M."/>
        </authorList>
    </citation>
    <scope>NUCLEOTIDE SEQUENCE [LARGE SCALE GENOMIC DNA]</scope>
    <source>
        <strain evidence="7 9">1999lcr</strain>
    </source>
</reference>
<dbReference type="Pfam" id="PF03466">
    <property type="entry name" value="LysR_substrate"/>
    <property type="match status" value="1"/>
</dbReference>
<dbReference type="InterPro" id="IPR000847">
    <property type="entry name" value="LysR_HTH_N"/>
</dbReference>
<dbReference type="STRING" id="29489.VL01_00020"/>
<reference evidence="8 10" key="2">
    <citation type="submission" date="2024-01" db="EMBL/GenBank/DDBJ databases">
        <title>Horizontal gene transfer in Aeromonas trota.</title>
        <authorList>
            <person name="Otero Olarra J.E."/>
            <person name="Perez Valdespino A."/>
        </authorList>
    </citation>
    <scope>NUCLEOTIDE SEQUENCE [LARGE SCALE GENOMIC DNA]</scope>
    <source>
        <strain evidence="8 10">9.1</strain>
    </source>
</reference>
<dbReference type="Gene3D" id="1.10.10.10">
    <property type="entry name" value="Winged helix-like DNA-binding domain superfamily/Winged helix DNA-binding domain"/>
    <property type="match status" value="1"/>
</dbReference>
<evidence type="ECO:0000256" key="1">
    <source>
        <dbReference type="ARBA" id="ARBA00009437"/>
    </source>
</evidence>
<evidence type="ECO:0000256" key="4">
    <source>
        <dbReference type="ARBA" id="ARBA00023159"/>
    </source>
</evidence>
<proteinExistence type="inferred from homology"/>
<dbReference type="GO" id="GO:0003700">
    <property type="term" value="F:DNA-binding transcription factor activity"/>
    <property type="evidence" value="ECO:0007669"/>
    <property type="project" value="InterPro"/>
</dbReference>
<gene>
    <name evidence="7" type="ORF">LCR_00340</name>
    <name evidence="8" type="ORF">V1482_19790</name>
</gene>
<keyword evidence="4" id="KW-0010">Activator</keyword>
<dbReference type="FunFam" id="1.10.10.10:FF:000001">
    <property type="entry name" value="LysR family transcriptional regulator"/>
    <property type="match status" value="1"/>
</dbReference>
<evidence type="ECO:0000313" key="7">
    <source>
        <dbReference type="EMBL" id="KXU79290.1"/>
    </source>
</evidence>
<dbReference type="OrthoDB" id="464481at2"/>
<organism evidence="7 9">
    <name type="scientific">Aeromonas enteropelogenes</name>
    <name type="common">Aeromonas trota</name>
    <dbReference type="NCBI Taxonomy" id="29489"/>
    <lineage>
        <taxon>Bacteria</taxon>
        <taxon>Pseudomonadati</taxon>
        <taxon>Pseudomonadota</taxon>
        <taxon>Gammaproteobacteria</taxon>
        <taxon>Aeromonadales</taxon>
        <taxon>Aeromonadaceae</taxon>
        <taxon>Aeromonas</taxon>
    </lineage>
</organism>
<evidence type="ECO:0000256" key="3">
    <source>
        <dbReference type="ARBA" id="ARBA00023125"/>
    </source>
</evidence>
<dbReference type="GO" id="GO:0003677">
    <property type="term" value="F:DNA binding"/>
    <property type="evidence" value="ECO:0007669"/>
    <property type="project" value="UniProtKB-KW"/>
</dbReference>
<evidence type="ECO:0000313" key="9">
    <source>
        <dbReference type="Proteomes" id="UP000078435"/>
    </source>
</evidence>
<comment type="caution">
    <text evidence="7">The sequence shown here is derived from an EMBL/GenBank/DDBJ whole genome shotgun (WGS) entry which is preliminary data.</text>
</comment>
<dbReference type="InterPro" id="IPR036390">
    <property type="entry name" value="WH_DNA-bd_sf"/>
</dbReference>
<evidence type="ECO:0000256" key="5">
    <source>
        <dbReference type="ARBA" id="ARBA00023163"/>
    </source>
</evidence>
<keyword evidence="3" id="KW-0238">DNA-binding</keyword>
<keyword evidence="2" id="KW-0805">Transcription regulation</keyword>
<dbReference type="InterPro" id="IPR036388">
    <property type="entry name" value="WH-like_DNA-bd_sf"/>
</dbReference>
<dbReference type="SUPFAM" id="SSF53850">
    <property type="entry name" value="Periplasmic binding protein-like II"/>
    <property type="match status" value="1"/>
</dbReference>
<evidence type="ECO:0000256" key="2">
    <source>
        <dbReference type="ARBA" id="ARBA00023015"/>
    </source>
</evidence>
<dbReference type="PANTHER" id="PTHR30293:SF2">
    <property type="entry name" value="TRANSCRIPTIONAL ACTIVATOR PROTEIN NHAR"/>
    <property type="match status" value="1"/>
</dbReference>
<dbReference type="EMBL" id="JMGO02000011">
    <property type="protein sequence ID" value="KXU79290.1"/>
    <property type="molecule type" value="Genomic_DNA"/>
</dbReference>